<name>A0A3B1DWQ6_9ZZZZ</name>
<dbReference type="Pfam" id="PF13177">
    <property type="entry name" value="DNA_pol3_delta2"/>
    <property type="match status" value="1"/>
</dbReference>
<dbReference type="InterPro" id="IPR027417">
    <property type="entry name" value="P-loop_NTPase"/>
</dbReference>
<keyword evidence="1" id="KW-0808">Transferase</keyword>
<dbReference type="InterPro" id="IPR050238">
    <property type="entry name" value="DNA_Rep/Repair_Clamp_Loader"/>
</dbReference>
<accession>A0A3B1DWQ6</accession>
<organism evidence="1">
    <name type="scientific">hydrothermal vent metagenome</name>
    <dbReference type="NCBI Taxonomy" id="652676"/>
    <lineage>
        <taxon>unclassified sequences</taxon>
        <taxon>metagenomes</taxon>
        <taxon>ecological metagenomes</taxon>
    </lineage>
</organism>
<feature type="non-terminal residue" evidence="1">
    <location>
        <position position="1"/>
    </location>
</feature>
<dbReference type="Gene3D" id="3.40.50.300">
    <property type="entry name" value="P-loop containing nucleotide triphosphate hydrolases"/>
    <property type="match status" value="1"/>
</dbReference>
<gene>
    <name evidence="1" type="ORF">MNBD_PLANCTO03-601</name>
</gene>
<evidence type="ECO:0000313" key="1">
    <source>
        <dbReference type="EMBL" id="VAX41463.1"/>
    </source>
</evidence>
<dbReference type="EC" id="2.7.7.7" evidence="1"/>
<dbReference type="AlphaFoldDB" id="A0A3B1DWQ6"/>
<reference evidence="1" key="1">
    <citation type="submission" date="2018-06" db="EMBL/GenBank/DDBJ databases">
        <authorList>
            <person name="Zhirakovskaya E."/>
        </authorList>
    </citation>
    <scope>NUCLEOTIDE SEQUENCE</scope>
</reference>
<dbReference type="SUPFAM" id="SSF52540">
    <property type="entry name" value="P-loop containing nucleoside triphosphate hydrolases"/>
    <property type="match status" value="1"/>
</dbReference>
<protein>
    <submittedName>
        <fullName evidence="1">DNA polymerase III delta prime subunit</fullName>
        <ecNumber evidence="1">2.7.7.7</ecNumber>
    </submittedName>
</protein>
<dbReference type="PANTHER" id="PTHR11669">
    <property type="entry name" value="REPLICATION FACTOR C / DNA POLYMERASE III GAMMA-TAU SUBUNIT"/>
    <property type="match status" value="1"/>
</dbReference>
<sequence>PLDEVLGQPRAVGLLDAAISSGRLHHAWVFHGPEGIGKFTTALAFAATVLDPSSKPDRAGRVRPDPKSRVQGLLRAGSHPDLHIVRKELAAVSRSDQVRASKQTRLAKEVVEEFLIEPAARTRVLAGESRASKVFIVDEAHLLGIEAQNALLKTIEEPAPGTVVVLVTPSEDRLLPTIRSRCQLVGFGPLDGASMEAWARRTALDLSGLDAEWAFAFAGGSPGVLRAIAETGLSGWHAELKPLLDRLHAGQGVIELGGLLAKLVDEAAAAAVAGDARASKDVANRVAARRMFKLLGESFRGSMRRAAAVGRAEEAERAARCIGFVEVAERQVDSNVSMGLVFENLAAQCAE</sequence>
<dbReference type="GO" id="GO:0006261">
    <property type="term" value="P:DNA-templated DNA replication"/>
    <property type="evidence" value="ECO:0007669"/>
    <property type="project" value="TreeGrafter"/>
</dbReference>
<proteinExistence type="predicted"/>
<dbReference type="EMBL" id="UOGK01000545">
    <property type="protein sequence ID" value="VAX41463.1"/>
    <property type="molecule type" value="Genomic_DNA"/>
</dbReference>
<keyword evidence="1" id="KW-0548">Nucleotidyltransferase</keyword>
<dbReference type="PANTHER" id="PTHR11669:SF8">
    <property type="entry name" value="DNA POLYMERASE III SUBUNIT DELTA"/>
    <property type="match status" value="1"/>
</dbReference>
<dbReference type="GO" id="GO:0003887">
    <property type="term" value="F:DNA-directed DNA polymerase activity"/>
    <property type="evidence" value="ECO:0007669"/>
    <property type="project" value="UniProtKB-EC"/>
</dbReference>